<organism evidence="1 2">
    <name type="scientific">Streptosporangium algeriense</name>
    <dbReference type="NCBI Taxonomy" id="1682748"/>
    <lineage>
        <taxon>Bacteria</taxon>
        <taxon>Bacillati</taxon>
        <taxon>Actinomycetota</taxon>
        <taxon>Actinomycetes</taxon>
        <taxon>Streptosporangiales</taxon>
        <taxon>Streptosporangiaceae</taxon>
        <taxon>Streptosporangium</taxon>
    </lineage>
</organism>
<reference evidence="2" key="1">
    <citation type="journal article" date="2019" name="Int. J. Syst. Evol. Microbiol.">
        <title>The Global Catalogue of Microorganisms (GCM) 10K type strain sequencing project: providing services to taxonomists for standard genome sequencing and annotation.</title>
        <authorList>
            <consortium name="The Broad Institute Genomics Platform"/>
            <consortium name="The Broad Institute Genome Sequencing Center for Infectious Disease"/>
            <person name="Wu L."/>
            <person name="Ma J."/>
        </authorList>
    </citation>
    <scope>NUCLEOTIDE SEQUENCE [LARGE SCALE GENOMIC DNA]</scope>
    <source>
        <strain evidence="2">CCUG 62974</strain>
    </source>
</reference>
<evidence type="ECO:0000313" key="2">
    <source>
        <dbReference type="Proteomes" id="UP001597024"/>
    </source>
</evidence>
<accession>A0ABW3DIK2</accession>
<dbReference type="EMBL" id="JBHTHX010000064">
    <property type="protein sequence ID" value="MFD0883705.1"/>
    <property type="molecule type" value="Genomic_DNA"/>
</dbReference>
<proteinExistence type="predicted"/>
<evidence type="ECO:0000313" key="1">
    <source>
        <dbReference type="EMBL" id="MFD0883705.1"/>
    </source>
</evidence>
<comment type="caution">
    <text evidence="1">The sequence shown here is derived from an EMBL/GenBank/DDBJ whole genome shotgun (WGS) entry which is preliminary data.</text>
</comment>
<gene>
    <name evidence="1" type="ORF">ACFQ08_03930</name>
</gene>
<keyword evidence="2" id="KW-1185">Reference proteome</keyword>
<name>A0ABW3DIK2_9ACTN</name>
<protein>
    <submittedName>
        <fullName evidence="1">Uncharacterized protein</fullName>
    </submittedName>
</protein>
<dbReference type="Proteomes" id="UP001597024">
    <property type="component" value="Unassembled WGS sequence"/>
</dbReference>
<sequence>MLDSPDEADDALRRVQARARQITTLAAWQQRATSSAVFLHEQLLQAQADLERVCELVTIQQHLLEIDLDDAPPPQLVEVWRAGSPGYVPVRVSIDDAVVTLIVHGPPRVADMVREVYDWHRVQQVWREVHRNIRGAA</sequence>